<dbReference type="Proteomes" id="UP000324308">
    <property type="component" value="Chromosome"/>
</dbReference>
<dbReference type="RefSeq" id="WP_150152592.1">
    <property type="nucleotide sequence ID" value="NZ_CP043959.1"/>
</dbReference>
<accession>A0ABX5ZL03</accession>
<dbReference type="EMBL" id="CP043959">
    <property type="protein sequence ID" value="QER85334.1"/>
    <property type="molecule type" value="Genomic_DNA"/>
</dbReference>
<proteinExistence type="predicted"/>
<reference evidence="2 3" key="1">
    <citation type="submission" date="2019-09" db="EMBL/GenBank/DDBJ databases">
        <title>Draft genome sequence of the Ebosin-producing strain Streptomyces sp. 139.</title>
        <authorList>
            <person name="Ai L."/>
            <person name="Geng M."/>
            <person name="Ma M."/>
            <person name="Bai L."/>
        </authorList>
    </citation>
    <scope>NUCLEOTIDE SEQUENCE [LARGE SCALE GENOMIC DNA]</scope>
    <source>
        <strain evidence="2 3">139</strain>
    </source>
</reference>
<sequence>MTDTPETPDPTRAAARQVFLDHLDLLTSGRAEEWTELFTEDGVLEFPYAPPGYPTRLQGRGELFAHIANFPKAFRLEMKDVRIHETVDPTLVIAELRSEGIALETGRPYNQSYISVVETVDGKISRYVDYWNPLVAMDSLGGSADDMITAFGAG</sequence>
<evidence type="ECO:0000313" key="3">
    <source>
        <dbReference type="Proteomes" id="UP000324308"/>
    </source>
</evidence>
<dbReference type="CDD" id="cd00531">
    <property type="entry name" value="NTF2_like"/>
    <property type="match status" value="1"/>
</dbReference>
<dbReference type="Pfam" id="PF12680">
    <property type="entry name" value="SnoaL_2"/>
    <property type="match status" value="1"/>
</dbReference>
<dbReference type="Gene3D" id="3.10.450.50">
    <property type="match status" value="1"/>
</dbReference>
<feature type="domain" description="SnoaL-like" evidence="1">
    <location>
        <begin position="22"/>
        <end position="127"/>
    </location>
</feature>
<keyword evidence="3" id="KW-1185">Reference proteome</keyword>
<dbReference type="InterPro" id="IPR037401">
    <property type="entry name" value="SnoaL-like"/>
</dbReference>
<dbReference type="InterPro" id="IPR032710">
    <property type="entry name" value="NTF2-like_dom_sf"/>
</dbReference>
<gene>
    <name evidence="2" type="ORF">F3L20_05125</name>
</gene>
<name>A0ABX5ZL03_STRTE</name>
<dbReference type="SUPFAM" id="SSF54427">
    <property type="entry name" value="NTF2-like"/>
    <property type="match status" value="1"/>
</dbReference>
<organism evidence="2 3">
    <name type="scientific">Streptomyces tendae</name>
    <dbReference type="NCBI Taxonomy" id="1932"/>
    <lineage>
        <taxon>Bacteria</taxon>
        <taxon>Bacillati</taxon>
        <taxon>Actinomycetota</taxon>
        <taxon>Actinomycetes</taxon>
        <taxon>Kitasatosporales</taxon>
        <taxon>Streptomycetaceae</taxon>
        <taxon>Streptomyces</taxon>
    </lineage>
</organism>
<evidence type="ECO:0000313" key="2">
    <source>
        <dbReference type="EMBL" id="QER85334.1"/>
    </source>
</evidence>
<protein>
    <submittedName>
        <fullName evidence="2">Nuclear transport factor 2 family protein</fullName>
    </submittedName>
</protein>
<evidence type="ECO:0000259" key="1">
    <source>
        <dbReference type="Pfam" id="PF12680"/>
    </source>
</evidence>